<protein>
    <submittedName>
        <fullName evidence="2">Uncharacterized protein DUF397</fullName>
    </submittedName>
</protein>
<dbReference type="AlphaFoldDB" id="A0A3N1CNR7"/>
<accession>A0A3N1CNR7</accession>
<dbReference type="RefSeq" id="WP_123661927.1">
    <property type="nucleotide sequence ID" value="NZ_RJKE01000001.1"/>
</dbReference>
<evidence type="ECO:0000313" key="3">
    <source>
        <dbReference type="Proteomes" id="UP000272400"/>
    </source>
</evidence>
<dbReference type="InterPro" id="IPR007278">
    <property type="entry name" value="DUF397"/>
</dbReference>
<evidence type="ECO:0000259" key="1">
    <source>
        <dbReference type="Pfam" id="PF04149"/>
    </source>
</evidence>
<sequence length="64" mass="6949">MTASREELCTVWRKSTRSTGQGGNCVELADGRDAVSLRDSKRPADGRVVVSRVVLRALFDGVRG</sequence>
<feature type="domain" description="DUF397" evidence="1">
    <location>
        <begin position="11"/>
        <end position="63"/>
    </location>
</feature>
<evidence type="ECO:0000313" key="2">
    <source>
        <dbReference type="EMBL" id="ROO82969.1"/>
    </source>
</evidence>
<reference evidence="2 3" key="1">
    <citation type="submission" date="2018-11" db="EMBL/GenBank/DDBJ databases">
        <title>Sequencing the genomes of 1000 actinobacteria strains.</title>
        <authorList>
            <person name="Klenk H.-P."/>
        </authorList>
    </citation>
    <scope>NUCLEOTIDE SEQUENCE [LARGE SCALE GENOMIC DNA]</scope>
    <source>
        <strain evidence="2 3">DSM 44254</strain>
    </source>
</reference>
<keyword evidence="3" id="KW-1185">Reference proteome</keyword>
<proteinExistence type="predicted"/>
<gene>
    <name evidence="2" type="ORF">EDD29_0457</name>
</gene>
<dbReference type="Proteomes" id="UP000272400">
    <property type="component" value="Unassembled WGS sequence"/>
</dbReference>
<dbReference type="OrthoDB" id="4332861at2"/>
<dbReference type="Pfam" id="PF04149">
    <property type="entry name" value="DUF397"/>
    <property type="match status" value="1"/>
</dbReference>
<dbReference type="EMBL" id="RJKE01000001">
    <property type="protein sequence ID" value="ROO82969.1"/>
    <property type="molecule type" value="Genomic_DNA"/>
</dbReference>
<organism evidence="2 3">
    <name type="scientific">Actinocorallia herbida</name>
    <dbReference type="NCBI Taxonomy" id="58109"/>
    <lineage>
        <taxon>Bacteria</taxon>
        <taxon>Bacillati</taxon>
        <taxon>Actinomycetota</taxon>
        <taxon>Actinomycetes</taxon>
        <taxon>Streptosporangiales</taxon>
        <taxon>Thermomonosporaceae</taxon>
        <taxon>Actinocorallia</taxon>
    </lineage>
</organism>
<name>A0A3N1CNR7_9ACTN</name>
<comment type="caution">
    <text evidence="2">The sequence shown here is derived from an EMBL/GenBank/DDBJ whole genome shotgun (WGS) entry which is preliminary data.</text>
</comment>